<accession>E0X768</accession>
<dbReference type="EMBL" id="GQ855312">
    <property type="protein sequence ID" value="ACV72190.1"/>
    <property type="molecule type" value="Genomic_DNA"/>
</dbReference>
<dbReference type="InterPro" id="IPR036397">
    <property type="entry name" value="RNaseH_sf"/>
</dbReference>
<evidence type="ECO:0000259" key="1">
    <source>
        <dbReference type="PROSITE" id="PS50879"/>
    </source>
</evidence>
<dbReference type="GO" id="GO:0003676">
    <property type="term" value="F:nucleic acid binding"/>
    <property type="evidence" value="ECO:0007669"/>
    <property type="project" value="InterPro"/>
</dbReference>
<dbReference type="CDD" id="cd09279">
    <property type="entry name" value="RNase_HI_like"/>
    <property type="match status" value="1"/>
</dbReference>
<feature type="domain" description="RNase H type-1" evidence="1">
    <location>
        <begin position="26"/>
        <end position="157"/>
    </location>
</feature>
<dbReference type="GO" id="GO:0004523">
    <property type="term" value="F:RNA-DNA hybrid ribonuclease activity"/>
    <property type="evidence" value="ECO:0007669"/>
    <property type="project" value="UniProtKB-EC"/>
</dbReference>
<keyword evidence="2" id="KW-0378">Hydrolase</keyword>
<dbReference type="InterPro" id="IPR002156">
    <property type="entry name" value="RNaseH_domain"/>
</dbReference>
<protein>
    <submittedName>
        <fullName evidence="2">Ribonuclease H</fullName>
        <ecNumber evidence="2">3.1.26.4</ecNumber>
    </submittedName>
</protein>
<name>E0X768_9ZZZZ</name>
<sequence length="161" mass="17475">MPPSALPWLTKSCISSSCVADSPAEAVDSAILWSDGASRNNPGPAAIGVVLKRPTGELLASDAEYIGKTTNNVAEYRALLRGLERARALGVRNLEVRADSELLIRQLQGQYRVKNAALKPLWEEAKERLSHFASVRLKHVRRELNTEADALANAALDQAGF</sequence>
<dbReference type="PANTHER" id="PTHR48475">
    <property type="entry name" value="RIBONUCLEASE H"/>
    <property type="match status" value="1"/>
</dbReference>
<dbReference type="PANTHER" id="PTHR48475:SF1">
    <property type="entry name" value="RNASE H TYPE-1 DOMAIN-CONTAINING PROTEIN"/>
    <property type="match status" value="1"/>
</dbReference>
<dbReference type="SUPFAM" id="SSF53098">
    <property type="entry name" value="Ribonuclease H-like"/>
    <property type="match status" value="1"/>
</dbReference>
<dbReference type="AlphaFoldDB" id="E0X768"/>
<organism evidence="2">
    <name type="scientific">uncultured organism</name>
    <dbReference type="NCBI Taxonomy" id="155900"/>
    <lineage>
        <taxon>unclassified sequences</taxon>
        <taxon>environmental samples</taxon>
    </lineage>
</organism>
<dbReference type="Pfam" id="PF13456">
    <property type="entry name" value="RVT_3"/>
    <property type="match status" value="1"/>
</dbReference>
<reference evidence="2" key="1">
    <citation type="journal article" date="2010" name="J. Appl. Microbiol.">
        <title>Cloning of the RNase H genes from a metagenomic DNA library: identification of a new type 1 RNase H without a typical active-site motif.</title>
        <authorList>
            <person name="Kanaya E."/>
            <person name="Sakabe T."/>
            <person name="Nguyen N.T."/>
            <person name="Koikeda S."/>
            <person name="Koga Y."/>
            <person name="Takano K."/>
            <person name="Kanaya S."/>
        </authorList>
    </citation>
    <scope>NUCLEOTIDE SEQUENCE</scope>
</reference>
<dbReference type="Gene3D" id="3.30.420.10">
    <property type="entry name" value="Ribonuclease H-like superfamily/Ribonuclease H"/>
    <property type="match status" value="1"/>
</dbReference>
<proteinExistence type="predicted"/>
<evidence type="ECO:0000313" key="2">
    <source>
        <dbReference type="EMBL" id="ACV72190.1"/>
    </source>
</evidence>
<dbReference type="PROSITE" id="PS50879">
    <property type="entry name" value="RNASE_H_1"/>
    <property type="match status" value="1"/>
</dbReference>
<dbReference type="EC" id="3.1.26.4" evidence="2"/>
<dbReference type="InterPro" id="IPR012337">
    <property type="entry name" value="RNaseH-like_sf"/>
</dbReference>